<evidence type="ECO:0000313" key="8">
    <source>
        <dbReference type="Proteomes" id="UP000317646"/>
    </source>
</evidence>
<feature type="domain" description="Glycosyl transferase family 28 C-terminal" evidence="6">
    <location>
        <begin position="1"/>
        <end position="134"/>
    </location>
</feature>
<dbReference type="Proteomes" id="UP000317646">
    <property type="component" value="Unassembled WGS sequence"/>
</dbReference>
<keyword evidence="3" id="KW-0328">Glycosyltransferase</keyword>
<keyword evidence="5" id="KW-0256">Endoplasmic reticulum</keyword>
<dbReference type="GO" id="GO:0006488">
    <property type="term" value="P:dolichol-linked oligosaccharide biosynthetic process"/>
    <property type="evidence" value="ECO:0007669"/>
    <property type="project" value="InterPro"/>
</dbReference>
<keyword evidence="4" id="KW-0808">Transferase</keyword>
<evidence type="ECO:0000259" key="6">
    <source>
        <dbReference type="Pfam" id="PF04101"/>
    </source>
</evidence>
<dbReference type="PANTHER" id="PTHR12867">
    <property type="entry name" value="GLYCOSYL TRANSFERASE-RELATED"/>
    <property type="match status" value="1"/>
</dbReference>
<dbReference type="EMBL" id="RCYZ01000014">
    <property type="protein sequence ID" value="TPG58943.1"/>
    <property type="molecule type" value="Genomic_DNA"/>
</dbReference>
<accession>A0A502GE09</accession>
<dbReference type="InterPro" id="IPR039042">
    <property type="entry name" value="Alg13-like"/>
</dbReference>
<dbReference type="RefSeq" id="WP_140469552.1">
    <property type="nucleotide sequence ID" value="NZ_RCYZ01000014.1"/>
</dbReference>
<proteinExistence type="inferred from homology"/>
<evidence type="ECO:0000256" key="3">
    <source>
        <dbReference type="ARBA" id="ARBA00022676"/>
    </source>
</evidence>
<dbReference type="Pfam" id="PF04101">
    <property type="entry name" value="Glyco_tran_28_C"/>
    <property type="match status" value="1"/>
</dbReference>
<dbReference type="SUPFAM" id="SSF53756">
    <property type="entry name" value="UDP-Glycosyltransferase/glycogen phosphorylase"/>
    <property type="match status" value="1"/>
</dbReference>
<evidence type="ECO:0000256" key="4">
    <source>
        <dbReference type="ARBA" id="ARBA00022679"/>
    </source>
</evidence>
<comment type="similarity">
    <text evidence="2">Belongs to the glycosyltransferase 28 family.</text>
</comment>
<dbReference type="Gene3D" id="3.40.50.2000">
    <property type="entry name" value="Glycogen Phosphorylase B"/>
    <property type="match status" value="1"/>
</dbReference>
<comment type="subcellular location">
    <subcellularLocation>
        <location evidence="1">Endoplasmic reticulum</location>
    </subcellularLocation>
</comment>
<dbReference type="OrthoDB" id="9814973at2"/>
<dbReference type="AlphaFoldDB" id="A0A502GE09"/>
<protein>
    <recommendedName>
        <fullName evidence="6">Glycosyl transferase family 28 C-terminal domain-containing protein</fullName>
    </recommendedName>
</protein>
<organism evidence="7 8">
    <name type="scientific">Hymenobacter nivis</name>
    <dbReference type="NCBI Taxonomy" id="1850093"/>
    <lineage>
        <taxon>Bacteria</taxon>
        <taxon>Pseudomonadati</taxon>
        <taxon>Bacteroidota</taxon>
        <taxon>Cytophagia</taxon>
        <taxon>Cytophagales</taxon>
        <taxon>Hymenobacteraceae</taxon>
        <taxon>Hymenobacter</taxon>
    </lineage>
</organism>
<evidence type="ECO:0000313" key="7">
    <source>
        <dbReference type="EMBL" id="TPG58943.1"/>
    </source>
</evidence>
<dbReference type="PANTHER" id="PTHR12867:SF6">
    <property type="entry name" value="N-ACETYLGLUCOSAMINYLDIPHOSPHODOLICHOL N-ACETYLGLUCOSAMINYLTRANSFERASE"/>
    <property type="match status" value="1"/>
</dbReference>
<gene>
    <name evidence="7" type="ORF">EAH73_21730</name>
</gene>
<evidence type="ECO:0000256" key="1">
    <source>
        <dbReference type="ARBA" id="ARBA00004240"/>
    </source>
</evidence>
<evidence type="ECO:0000256" key="5">
    <source>
        <dbReference type="ARBA" id="ARBA00022824"/>
    </source>
</evidence>
<comment type="caution">
    <text evidence="7">The sequence shown here is derived from an EMBL/GenBank/DDBJ whole genome shotgun (WGS) entry which is preliminary data.</text>
</comment>
<name>A0A502GE09_9BACT</name>
<dbReference type="InterPro" id="IPR007235">
    <property type="entry name" value="Glyco_trans_28_C"/>
</dbReference>
<dbReference type="GO" id="GO:0016758">
    <property type="term" value="F:hexosyltransferase activity"/>
    <property type="evidence" value="ECO:0007669"/>
    <property type="project" value="InterPro"/>
</dbReference>
<reference evidence="7 8" key="1">
    <citation type="journal article" date="2019" name="Environ. Microbiol.">
        <title>Species interactions and distinct microbial communities in high Arctic permafrost affected cryosols are associated with the CH4 and CO2 gas fluxes.</title>
        <authorList>
            <person name="Altshuler I."/>
            <person name="Hamel J."/>
            <person name="Turney S."/>
            <person name="Magnuson E."/>
            <person name="Levesque R."/>
            <person name="Greer C."/>
            <person name="Whyte L.G."/>
        </authorList>
    </citation>
    <scope>NUCLEOTIDE SEQUENCE [LARGE SCALE GENOMIC DNA]</scope>
    <source>
        <strain evidence="7 8">S9.2P</strain>
    </source>
</reference>
<keyword evidence="8" id="KW-1185">Reference proteome</keyword>
<sequence length="159" mass="18118">MIFVTVGTANKGFDRLLRECDQIAQRTGLEFFAQTGSSEFKPQHLAYQAWLSRDEMQQYYQRASAFIVHGGFGTLSETLKLGKPIFVVPRRLEDSEAVNNQADLVIKLHSLGLIYHVDQLTQLEQVLLQPEAHQFQLNTLTSTIPSILESYVNQLVRHK</sequence>
<evidence type="ECO:0000256" key="2">
    <source>
        <dbReference type="ARBA" id="ARBA00006962"/>
    </source>
</evidence>